<dbReference type="PANTHER" id="PTHR43649:SF34">
    <property type="entry name" value="ABC TRANSPORTER PERIPLASMIC-BINDING PROTEIN YCJN-RELATED"/>
    <property type="match status" value="1"/>
</dbReference>
<organism evidence="5">
    <name type="scientific">Caldilineaceae bacterium SB0664_bin_27</name>
    <dbReference type="NCBI Taxonomy" id="2605260"/>
    <lineage>
        <taxon>Bacteria</taxon>
        <taxon>Bacillati</taxon>
        <taxon>Chloroflexota</taxon>
        <taxon>Caldilineae</taxon>
        <taxon>Caldilineales</taxon>
        <taxon>Caldilineaceae</taxon>
    </lineage>
</organism>
<dbReference type="InterPro" id="IPR050490">
    <property type="entry name" value="Bact_solute-bd_prot1"/>
</dbReference>
<dbReference type="Gene3D" id="3.40.190.10">
    <property type="entry name" value="Periplasmic binding protein-like II"/>
    <property type="match status" value="2"/>
</dbReference>
<protein>
    <submittedName>
        <fullName evidence="5">Extracellular solute-binding protein</fullName>
    </submittedName>
</protein>
<dbReference type="EMBL" id="VXRG01000115">
    <property type="protein sequence ID" value="MXY94559.1"/>
    <property type="molecule type" value="Genomic_DNA"/>
</dbReference>
<dbReference type="PROSITE" id="PS51318">
    <property type="entry name" value="TAT"/>
    <property type="match status" value="1"/>
</dbReference>
<feature type="chain" id="PRO_5025591996" evidence="4">
    <location>
        <begin position="28"/>
        <end position="506"/>
    </location>
</feature>
<dbReference type="SUPFAM" id="SSF53850">
    <property type="entry name" value="Periplasmic binding protein-like II"/>
    <property type="match status" value="1"/>
</dbReference>
<evidence type="ECO:0000313" key="5">
    <source>
        <dbReference type="EMBL" id="MXY94559.1"/>
    </source>
</evidence>
<dbReference type="PROSITE" id="PS51257">
    <property type="entry name" value="PROKAR_LIPOPROTEIN"/>
    <property type="match status" value="1"/>
</dbReference>
<accession>A0A6B0YX38</accession>
<keyword evidence="3 4" id="KW-0732">Signal</keyword>
<evidence type="ECO:0000256" key="3">
    <source>
        <dbReference type="ARBA" id="ARBA00022729"/>
    </source>
</evidence>
<evidence type="ECO:0000256" key="1">
    <source>
        <dbReference type="ARBA" id="ARBA00008520"/>
    </source>
</evidence>
<evidence type="ECO:0000256" key="2">
    <source>
        <dbReference type="ARBA" id="ARBA00022448"/>
    </source>
</evidence>
<evidence type="ECO:0000256" key="4">
    <source>
        <dbReference type="SAM" id="SignalP"/>
    </source>
</evidence>
<proteinExistence type="inferred from homology"/>
<gene>
    <name evidence="5" type="ORF">F4Y42_14045</name>
</gene>
<reference evidence="5" key="1">
    <citation type="submission" date="2019-09" db="EMBL/GenBank/DDBJ databases">
        <title>Characterisation of the sponge microbiome using genome-centric metagenomics.</title>
        <authorList>
            <person name="Engelberts J.P."/>
            <person name="Robbins S.J."/>
            <person name="De Goeij J.M."/>
            <person name="Aranda M."/>
            <person name="Bell S.C."/>
            <person name="Webster N.S."/>
        </authorList>
    </citation>
    <scope>NUCLEOTIDE SEQUENCE</scope>
    <source>
        <strain evidence="5">SB0664_bin_27</strain>
    </source>
</reference>
<keyword evidence="2" id="KW-0813">Transport</keyword>
<name>A0A6B0YX38_9CHLR</name>
<sequence>MESKVSRRQFLRLVGGAAGAAALAACAAPMAPAGSGEEAMSTEKIVIRYAGLDGMGARVEAFMLPWVEDNGYELERGAFGQQELTDKIMQSVATDTYLADIFQFPSNARADVINAGALQEIPQEVLEAIDFEDVLPGIVNTLSWEGKIYALPYDGDIHYYSFRKDLFANEDINSRFKDNYGFDLSPDTGAVTWDQWRNICEFFTGWDWNENGEDDDFGAACMTKRGDTLWWGFNSRATAYAKHPDDDAYFIDLDTGEARLNNPGFVRALTEWVEEMQNWAPPGGTNFTYGDSLNAMNGGRVAQTYNWDAVTSATSPETSVIQGLQGYNILPGSHEVFNSKSGEWDYFEVPSHAPFHAFGGWVIAVSAQVDELAYDAVWGFVTHLTKPESGLAFVTDLTGASPYRFSQMEAVEEFATGPLQLGEEVAMDYLNAARETLDHPNAVTDQAFGGWVQYRDALELGVSKALANELPPQDALDEVAAAFNEISERMGGLQHQAELYARTLGK</sequence>
<dbReference type="PANTHER" id="PTHR43649">
    <property type="entry name" value="ARABINOSE-BINDING PROTEIN-RELATED"/>
    <property type="match status" value="1"/>
</dbReference>
<comment type="caution">
    <text evidence="5">The sequence shown here is derived from an EMBL/GenBank/DDBJ whole genome shotgun (WGS) entry which is preliminary data.</text>
</comment>
<dbReference type="InterPro" id="IPR006311">
    <property type="entry name" value="TAT_signal"/>
</dbReference>
<feature type="signal peptide" evidence="4">
    <location>
        <begin position="1"/>
        <end position="27"/>
    </location>
</feature>
<comment type="similarity">
    <text evidence="1">Belongs to the bacterial solute-binding protein 1 family.</text>
</comment>
<dbReference type="AlphaFoldDB" id="A0A6B0YX38"/>